<comment type="caution">
    <text evidence="1">The sequence shown here is derived from an EMBL/GenBank/DDBJ whole genome shotgun (WGS) entry which is preliminary data.</text>
</comment>
<dbReference type="InterPro" id="IPR032675">
    <property type="entry name" value="LRR_dom_sf"/>
</dbReference>
<gene>
    <name evidence="1" type="ORF">AKO1_009485</name>
</gene>
<dbReference type="SUPFAM" id="SSF52047">
    <property type="entry name" value="RNI-like"/>
    <property type="match status" value="1"/>
</dbReference>
<accession>A0AAW2ZP32</accession>
<organism evidence="1 2">
    <name type="scientific">Acrasis kona</name>
    <dbReference type="NCBI Taxonomy" id="1008807"/>
    <lineage>
        <taxon>Eukaryota</taxon>
        <taxon>Discoba</taxon>
        <taxon>Heterolobosea</taxon>
        <taxon>Tetramitia</taxon>
        <taxon>Eutetramitia</taxon>
        <taxon>Acrasidae</taxon>
        <taxon>Acrasis</taxon>
    </lineage>
</organism>
<sequence length="412" mass="46981">MFNYNVDCAQMLLNVVIGTQDSVELAFLMEELDIAMVSSDHVLKSSMTVVDEKLNKKVSNLQKEPHSLTQKISNKVRLVDQDYLIDSMAELDVECPVPKLSTLLEVSKKEKRAKLSDIVSGFGVHQIGIDSNGSGGGDVLTLVSSDQVAFDINVIDGINDQRCKSVFKHSKIMIMPYHSSVIRLIADYLSSRDLKECLKRIKDYCQHGVVDAKKFLACVREYVIPLLYYIIAPYTCQERHEVLVLYARVQFFFTNDIMEWRLWEEAGIDCDMLYFLRFARECDSEALYSDCESEWKREYSEYRITLFFVNPSEFRSLFKNGHRLSRSGVQEEILLWRDLLGSSAKGLDFSGYQISSKDIQVISLTCSELRELVLTGTASIVSDEVWLELLKGCPKLSRVKLSNVKLSSKTEI</sequence>
<feature type="non-terminal residue" evidence="1">
    <location>
        <position position="412"/>
    </location>
</feature>
<dbReference type="AlphaFoldDB" id="A0AAW2ZP32"/>
<dbReference type="EMBL" id="JAOPGA020001688">
    <property type="protein sequence ID" value="KAL0490417.1"/>
    <property type="molecule type" value="Genomic_DNA"/>
</dbReference>
<name>A0AAW2ZP32_9EUKA</name>
<dbReference type="Gene3D" id="3.80.10.10">
    <property type="entry name" value="Ribonuclease Inhibitor"/>
    <property type="match status" value="1"/>
</dbReference>
<dbReference type="Proteomes" id="UP001431209">
    <property type="component" value="Unassembled WGS sequence"/>
</dbReference>
<reference evidence="1 2" key="1">
    <citation type="submission" date="2024-03" db="EMBL/GenBank/DDBJ databases">
        <title>The Acrasis kona genome and developmental transcriptomes reveal deep origins of eukaryotic multicellular pathways.</title>
        <authorList>
            <person name="Sheikh S."/>
            <person name="Fu C.-J."/>
            <person name="Brown M.W."/>
            <person name="Baldauf S.L."/>
        </authorList>
    </citation>
    <scope>NUCLEOTIDE SEQUENCE [LARGE SCALE GENOMIC DNA]</scope>
    <source>
        <strain evidence="1 2">ATCC MYA-3509</strain>
    </source>
</reference>
<keyword evidence="2" id="KW-1185">Reference proteome</keyword>
<evidence type="ECO:0000313" key="2">
    <source>
        <dbReference type="Proteomes" id="UP001431209"/>
    </source>
</evidence>
<evidence type="ECO:0000313" key="1">
    <source>
        <dbReference type="EMBL" id="KAL0490417.1"/>
    </source>
</evidence>
<proteinExistence type="predicted"/>
<protein>
    <submittedName>
        <fullName evidence="1">Uncharacterized protein</fullName>
    </submittedName>
</protein>